<organism evidence="8 9">
    <name type="scientific">Rhizorhabdus wittichii</name>
    <dbReference type="NCBI Taxonomy" id="160791"/>
    <lineage>
        <taxon>Bacteria</taxon>
        <taxon>Pseudomonadati</taxon>
        <taxon>Pseudomonadota</taxon>
        <taxon>Alphaproteobacteria</taxon>
        <taxon>Sphingomonadales</taxon>
        <taxon>Sphingomonadaceae</taxon>
        <taxon>Rhizorhabdus</taxon>
    </lineage>
</organism>
<feature type="transmembrane region" description="Helical" evidence="6">
    <location>
        <begin position="344"/>
        <end position="363"/>
    </location>
</feature>
<dbReference type="GO" id="GO:0016020">
    <property type="term" value="C:membrane"/>
    <property type="evidence" value="ECO:0007669"/>
    <property type="project" value="UniProtKB-SubCell"/>
</dbReference>
<feature type="domain" description="Major facilitator superfamily (MFS) profile" evidence="7">
    <location>
        <begin position="11"/>
        <end position="405"/>
    </location>
</feature>
<evidence type="ECO:0000313" key="9">
    <source>
        <dbReference type="Proteomes" id="UP000664914"/>
    </source>
</evidence>
<dbReference type="Pfam" id="PF07690">
    <property type="entry name" value="MFS_1"/>
    <property type="match status" value="1"/>
</dbReference>
<dbReference type="InterPro" id="IPR036259">
    <property type="entry name" value="MFS_trans_sf"/>
</dbReference>
<feature type="transmembrane region" description="Helical" evidence="6">
    <location>
        <begin position="82"/>
        <end position="101"/>
    </location>
</feature>
<protein>
    <submittedName>
        <fullName evidence="8">Tetracycline resistance MFS efflux pump</fullName>
    </submittedName>
</protein>
<dbReference type="GO" id="GO:0022857">
    <property type="term" value="F:transmembrane transporter activity"/>
    <property type="evidence" value="ECO:0007669"/>
    <property type="project" value="InterPro"/>
</dbReference>
<keyword evidence="3 6" id="KW-0812">Transmembrane</keyword>
<dbReference type="AlphaFoldDB" id="A0A975D3H5"/>
<evidence type="ECO:0000256" key="6">
    <source>
        <dbReference type="SAM" id="Phobius"/>
    </source>
</evidence>
<evidence type="ECO:0000313" key="8">
    <source>
        <dbReference type="EMBL" id="QTH22247.1"/>
    </source>
</evidence>
<gene>
    <name evidence="8" type="ORF">HRJ34_01560</name>
</gene>
<feature type="transmembrane region" description="Helical" evidence="6">
    <location>
        <begin position="168"/>
        <end position="188"/>
    </location>
</feature>
<dbReference type="Gene3D" id="1.20.1250.20">
    <property type="entry name" value="MFS general substrate transporter like domains"/>
    <property type="match status" value="1"/>
</dbReference>
<evidence type="ECO:0000256" key="1">
    <source>
        <dbReference type="ARBA" id="ARBA00004141"/>
    </source>
</evidence>
<reference evidence="8" key="1">
    <citation type="submission" date="2020-07" db="EMBL/GenBank/DDBJ databases">
        <authorList>
            <person name="Camacho E."/>
        </authorList>
    </citation>
    <scope>NUCLEOTIDE SEQUENCE</scope>
    <source>
        <strain evidence="8">MPO218</strain>
    </source>
</reference>
<feature type="transmembrane region" description="Helical" evidence="6">
    <location>
        <begin position="220"/>
        <end position="244"/>
    </location>
</feature>
<keyword evidence="5 6" id="KW-0472">Membrane</keyword>
<reference evidence="8" key="2">
    <citation type="submission" date="2021-04" db="EMBL/GenBank/DDBJ databases">
        <title>Isolation and genomic analysis of the ibuprofen-degrading bacterium Sphingomonas strain MPO218.</title>
        <authorList>
            <person name="Aulestia M."/>
            <person name="Flores A."/>
            <person name="Mangas E.L."/>
            <person name="Perez-Pulido A.J."/>
            <person name="Santero E."/>
            <person name="Camacho E.M."/>
        </authorList>
    </citation>
    <scope>NUCLEOTIDE SEQUENCE</scope>
    <source>
        <strain evidence="8">MPO218</strain>
    </source>
</reference>
<dbReference type="EMBL" id="CP059319">
    <property type="protein sequence ID" value="QTH22247.1"/>
    <property type="molecule type" value="Genomic_DNA"/>
</dbReference>
<proteinExistence type="predicted"/>
<feature type="transmembrane region" description="Helical" evidence="6">
    <location>
        <begin position="140"/>
        <end position="162"/>
    </location>
</feature>
<sequence length="419" mass="44119">MSVSERGKSNATVFIVATILIDAIGFGIVIPVLPRLVMEVGQLDLPAAIRVGGWLSVVYALMQFLCGPLAGNLGDRFGRRPVLLLSLAGLAVDYVLMGFAHTLALLFLGRLIAGVFGASFSPATAALADITAPEDRAKRFGLVGAAFGIGFILGPALGGILGEFGHRMPFYAAAICSALNFTFGFFFFPETLPPEKRRPFSFARANPVGALLQARKMRGVLGLSGILLLWNIASMVYPATWSFFAIAQYGWSNGMIGLSLALAGISMAVVQATVLGRVIKRFRERRTAMIGVAVAAFGYLGYALVPYAWFGMIVIVITALQALVQPSITALMSQRAPADAQGEMQGFIGSLNAVGAIAAPLLLNPALAWFTGPDAPVHFPGAAFVIASAFAFAALLSLAMTRRIRDDAAVDQMPSATGA</sequence>
<dbReference type="InterPro" id="IPR020846">
    <property type="entry name" value="MFS_dom"/>
</dbReference>
<feature type="transmembrane region" description="Helical" evidence="6">
    <location>
        <begin position="311"/>
        <end position="332"/>
    </location>
</feature>
<feature type="transmembrane region" description="Helical" evidence="6">
    <location>
        <begin position="107"/>
        <end position="128"/>
    </location>
</feature>
<feature type="transmembrane region" description="Helical" evidence="6">
    <location>
        <begin position="287"/>
        <end position="305"/>
    </location>
</feature>
<feature type="transmembrane region" description="Helical" evidence="6">
    <location>
        <begin position="12"/>
        <end position="33"/>
    </location>
</feature>
<dbReference type="SUPFAM" id="SSF103473">
    <property type="entry name" value="MFS general substrate transporter"/>
    <property type="match status" value="1"/>
</dbReference>
<feature type="transmembrane region" description="Helical" evidence="6">
    <location>
        <begin position="53"/>
        <end position="70"/>
    </location>
</feature>
<evidence type="ECO:0000259" key="7">
    <source>
        <dbReference type="PROSITE" id="PS50850"/>
    </source>
</evidence>
<dbReference type="PRINTS" id="PR01035">
    <property type="entry name" value="TCRTETA"/>
</dbReference>
<dbReference type="RefSeq" id="WP_012051008.1">
    <property type="nucleotide sequence ID" value="NZ_CP059319.1"/>
</dbReference>
<evidence type="ECO:0000256" key="3">
    <source>
        <dbReference type="ARBA" id="ARBA00022692"/>
    </source>
</evidence>
<dbReference type="PROSITE" id="PS50850">
    <property type="entry name" value="MFS"/>
    <property type="match status" value="1"/>
</dbReference>
<dbReference type="Proteomes" id="UP000664914">
    <property type="component" value="Chromosome"/>
</dbReference>
<name>A0A975D3H5_9SPHN</name>
<evidence type="ECO:0000256" key="2">
    <source>
        <dbReference type="ARBA" id="ARBA00022448"/>
    </source>
</evidence>
<keyword evidence="4 6" id="KW-1133">Transmembrane helix</keyword>
<dbReference type="InterPro" id="IPR001958">
    <property type="entry name" value="Tet-R_TetA/multi-R_MdtG-like"/>
</dbReference>
<dbReference type="PANTHER" id="PTHR23504">
    <property type="entry name" value="MAJOR FACILITATOR SUPERFAMILY DOMAIN-CONTAINING PROTEIN 10"/>
    <property type="match status" value="1"/>
</dbReference>
<accession>A0A975D3H5</accession>
<feature type="transmembrane region" description="Helical" evidence="6">
    <location>
        <begin position="375"/>
        <end position="396"/>
    </location>
</feature>
<evidence type="ECO:0000256" key="4">
    <source>
        <dbReference type="ARBA" id="ARBA00022989"/>
    </source>
</evidence>
<feature type="transmembrane region" description="Helical" evidence="6">
    <location>
        <begin position="256"/>
        <end position="275"/>
    </location>
</feature>
<dbReference type="InterPro" id="IPR011701">
    <property type="entry name" value="MFS"/>
</dbReference>
<dbReference type="OMA" id="EWYVNIS"/>
<dbReference type="PANTHER" id="PTHR23504:SF15">
    <property type="entry name" value="MAJOR FACILITATOR SUPERFAMILY (MFS) PROFILE DOMAIN-CONTAINING PROTEIN"/>
    <property type="match status" value="1"/>
</dbReference>
<comment type="subcellular location">
    <subcellularLocation>
        <location evidence="1">Membrane</location>
        <topology evidence="1">Multi-pass membrane protein</topology>
    </subcellularLocation>
</comment>
<keyword evidence="2" id="KW-0813">Transport</keyword>
<evidence type="ECO:0000256" key="5">
    <source>
        <dbReference type="ARBA" id="ARBA00023136"/>
    </source>
</evidence>
<dbReference type="CDD" id="cd17388">
    <property type="entry name" value="MFS_TetA"/>
    <property type="match status" value="1"/>
</dbReference>